<gene>
    <name evidence="4" type="ORF">P5673_010953</name>
</gene>
<dbReference type="PANTHER" id="PTHR13245">
    <property type="entry name" value="RRP15-LIKE PROTEIN"/>
    <property type="match status" value="1"/>
</dbReference>
<dbReference type="InterPro" id="IPR012459">
    <property type="entry name" value="Rrp15"/>
</dbReference>
<proteinExistence type="inferred from homology"/>
<dbReference type="EMBL" id="JARQWQ010000019">
    <property type="protein sequence ID" value="KAK2565755.1"/>
    <property type="molecule type" value="Genomic_DNA"/>
</dbReference>
<evidence type="ECO:0000313" key="4">
    <source>
        <dbReference type="EMBL" id="KAK2565755.1"/>
    </source>
</evidence>
<dbReference type="GO" id="GO:0000460">
    <property type="term" value="P:maturation of 5.8S rRNA"/>
    <property type="evidence" value="ECO:0007669"/>
    <property type="project" value="TreeGrafter"/>
</dbReference>
<evidence type="ECO:0000256" key="1">
    <source>
        <dbReference type="ARBA" id="ARBA00007462"/>
    </source>
</evidence>
<comment type="caution">
    <text evidence="4">The sequence shown here is derived from an EMBL/GenBank/DDBJ whole genome shotgun (WGS) entry which is preliminary data.</text>
</comment>
<accession>A0AAD9QQZ8</accession>
<dbReference type="GO" id="GO:0000470">
    <property type="term" value="P:maturation of LSU-rRNA"/>
    <property type="evidence" value="ECO:0007669"/>
    <property type="project" value="TreeGrafter"/>
</dbReference>
<name>A0AAD9QQZ8_ACRCE</name>
<dbReference type="Pfam" id="PF07890">
    <property type="entry name" value="Rrp15p"/>
    <property type="match status" value="1"/>
</dbReference>
<dbReference type="AlphaFoldDB" id="A0AAD9QQZ8"/>
<protein>
    <recommendedName>
        <fullName evidence="2">RRP15-like protein</fullName>
    </recommendedName>
</protein>
<comment type="similarity">
    <text evidence="1">Belongs to the RRP15 family.</text>
</comment>
<reference evidence="4" key="1">
    <citation type="journal article" date="2023" name="G3 (Bethesda)">
        <title>Whole genome assembly and annotation of the endangered Caribbean coral Acropora cervicornis.</title>
        <authorList>
            <person name="Selwyn J.D."/>
            <person name="Vollmer S.V."/>
        </authorList>
    </citation>
    <scope>NUCLEOTIDE SEQUENCE</scope>
    <source>
        <strain evidence="4">K2</strain>
    </source>
</reference>
<dbReference type="Proteomes" id="UP001249851">
    <property type="component" value="Unassembled WGS sequence"/>
</dbReference>
<feature type="region of interest" description="Disordered" evidence="3">
    <location>
        <begin position="307"/>
        <end position="347"/>
    </location>
</feature>
<sequence length="347" mass="39141">MAVLAALPDLTRVAENSALSELEENMKTADNIGRTNEGWADAMARILFKNLPEGKGVVELYNWWRGGDVEHNYRIRNKLVEQERFIDSVTVKSAMLKDNFLLKGFMAFCVSLVSGETADCYAKEECNTVECQDGFGWMEVMFPSVKRSVGQLPKYVLPGGIPAVLAKCKEIDKRKAEIKEEKVLKKLKSEERQVVYEKGRVKPTGSTLDYEKTLAGIATRGVVKLFNAVSKHQKEMESRLKEAPTEAKKSKVVESMSKSAFLSMLKSSSEKPKSKDQPNMKASDVTSVESAPSTWNILRDDFMMGAKMRDWNRDDQQKQKQKEGEDENLTNVTEESESDDESHLEED</sequence>
<evidence type="ECO:0000256" key="3">
    <source>
        <dbReference type="SAM" id="MobiDB-lite"/>
    </source>
</evidence>
<organism evidence="4 5">
    <name type="scientific">Acropora cervicornis</name>
    <name type="common">Staghorn coral</name>
    <dbReference type="NCBI Taxonomy" id="6130"/>
    <lineage>
        <taxon>Eukaryota</taxon>
        <taxon>Metazoa</taxon>
        <taxon>Cnidaria</taxon>
        <taxon>Anthozoa</taxon>
        <taxon>Hexacorallia</taxon>
        <taxon>Scleractinia</taxon>
        <taxon>Astrocoeniina</taxon>
        <taxon>Acroporidae</taxon>
        <taxon>Acropora</taxon>
    </lineage>
</organism>
<feature type="compositionally biased region" description="Basic and acidic residues" evidence="3">
    <location>
        <begin position="307"/>
        <end position="323"/>
    </location>
</feature>
<evidence type="ECO:0000256" key="2">
    <source>
        <dbReference type="ARBA" id="ARBA00017475"/>
    </source>
</evidence>
<keyword evidence="5" id="KW-1185">Reference proteome</keyword>
<feature type="region of interest" description="Disordered" evidence="3">
    <location>
        <begin position="263"/>
        <end position="291"/>
    </location>
</feature>
<evidence type="ECO:0000313" key="5">
    <source>
        <dbReference type="Proteomes" id="UP001249851"/>
    </source>
</evidence>
<dbReference type="PANTHER" id="PTHR13245:SF14">
    <property type="entry name" value="RRP15-LIKE PROTEIN"/>
    <property type="match status" value="1"/>
</dbReference>
<reference evidence="4" key="2">
    <citation type="journal article" date="2023" name="Science">
        <title>Genomic signatures of disease resistance in endangered staghorn corals.</title>
        <authorList>
            <person name="Vollmer S.V."/>
            <person name="Selwyn J.D."/>
            <person name="Despard B.A."/>
            <person name="Roesel C.L."/>
        </authorList>
    </citation>
    <scope>NUCLEOTIDE SEQUENCE</scope>
    <source>
        <strain evidence="4">K2</strain>
    </source>
</reference>
<feature type="compositionally biased region" description="Acidic residues" evidence="3">
    <location>
        <begin position="324"/>
        <end position="347"/>
    </location>
</feature>
<dbReference type="GO" id="GO:0030687">
    <property type="term" value="C:preribosome, large subunit precursor"/>
    <property type="evidence" value="ECO:0007669"/>
    <property type="project" value="TreeGrafter"/>
</dbReference>
<feature type="compositionally biased region" description="Basic and acidic residues" evidence="3">
    <location>
        <begin position="268"/>
        <end position="278"/>
    </location>
</feature>